<dbReference type="Pfam" id="PF06347">
    <property type="entry name" value="SH3_4"/>
    <property type="match status" value="2"/>
</dbReference>
<sequence length="193" mass="21523">MALPSTFSCTGLPVLPTTSALRRTLAVLALAVTVLGSGPSGVTAAEGRREKDPTHASGLPIPRFVSLRSGEVNARTGPNVRYPIEWVFTRKEMPVEITQEFDTWRRIRDWEGSEGWVHQSMLSGKRSIVVTGEVRAVRKEPRSDATVVARAQPGVIGWLRKCQGDWCEVDLKGYRGWVQRAEFWGAYKDEKIE</sequence>
<protein>
    <submittedName>
        <fullName evidence="1">SH3-like domain-containing protein</fullName>
    </submittedName>
</protein>
<dbReference type="EMBL" id="JAGINP010000025">
    <property type="protein sequence ID" value="MBP2295874.1"/>
    <property type="molecule type" value="Genomic_DNA"/>
</dbReference>
<proteinExistence type="predicted"/>
<gene>
    <name evidence="1" type="ORF">J2851_005688</name>
</gene>
<dbReference type="RefSeq" id="WP_307420730.1">
    <property type="nucleotide sequence ID" value="NZ_JAGINP010000025.1"/>
</dbReference>
<evidence type="ECO:0000313" key="1">
    <source>
        <dbReference type="EMBL" id="MBP2295874.1"/>
    </source>
</evidence>
<keyword evidence="2" id="KW-1185">Reference proteome</keyword>
<comment type="caution">
    <text evidence="1">The sequence shown here is derived from an EMBL/GenBank/DDBJ whole genome shotgun (WGS) entry which is preliminary data.</text>
</comment>
<dbReference type="Gene3D" id="2.30.30.40">
    <property type="entry name" value="SH3 Domains"/>
    <property type="match status" value="2"/>
</dbReference>
<reference evidence="1 2" key="1">
    <citation type="submission" date="2021-03" db="EMBL/GenBank/DDBJ databases">
        <title>Genomic Encyclopedia of Type Strains, Phase III (KMG-III): the genomes of soil and plant-associated and newly described type strains.</title>
        <authorList>
            <person name="Whitman W."/>
        </authorList>
    </citation>
    <scope>NUCLEOTIDE SEQUENCE [LARGE SCALE GENOMIC DNA]</scope>
    <source>
        <strain evidence="1 2">IMMIB AFH-6</strain>
    </source>
</reference>
<organism evidence="1 2">
    <name type="scientific">Azospirillum rugosum</name>
    <dbReference type="NCBI Taxonomy" id="416170"/>
    <lineage>
        <taxon>Bacteria</taxon>
        <taxon>Pseudomonadati</taxon>
        <taxon>Pseudomonadota</taxon>
        <taxon>Alphaproteobacteria</taxon>
        <taxon>Rhodospirillales</taxon>
        <taxon>Azospirillaceae</taxon>
        <taxon>Azospirillum</taxon>
    </lineage>
</organism>
<name>A0ABS4STH8_9PROT</name>
<dbReference type="InterPro" id="IPR010466">
    <property type="entry name" value="DUF1058"/>
</dbReference>
<accession>A0ABS4STH8</accession>
<evidence type="ECO:0000313" key="2">
    <source>
        <dbReference type="Proteomes" id="UP000781958"/>
    </source>
</evidence>
<dbReference type="Proteomes" id="UP000781958">
    <property type="component" value="Unassembled WGS sequence"/>
</dbReference>